<evidence type="ECO:0000313" key="2">
    <source>
        <dbReference type="EMBL" id="MBK1834980.1"/>
    </source>
</evidence>
<gene>
    <name evidence="2" type="ORF">JIN78_12995</name>
</gene>
<sequence length="553" mass="60809">MKPSEERLEEFNGRVREWISNQGIVFQLTHSGSVAGSHSFVLSALLRLLLSVLLLTLLGALAYGGFLYWKATGSALPEGFARGMSKSLQVDKVEARGFTRNMSNGRYRSFFAQGGQESFFTGLEASGIRFPMKPTDGLFGPWQTSTLSINNLSIALKAGEADDERAARSWQALFNESQNFQFQGLEASAVDLTWGYNSPASWGSILNSKLVAKRDDSSWDLTFEGGLFSQGIFRDFEIVELEARLEKTSGLTISRAELRQGGGTFRWSAKTTKGGASPELTIEGDFSNLPLSSFLPQGLLPYVNGQISGTLTGSGSTNSSDGLRFEISAQPGQEGLALTREFPILLLVNHLDTQRSYRKVTFQAGSFHLSTKGSELTFSKIDLAAQEENSLAPLLLFKGDFIARPATNEDLAKESIVFQADPAGENGSAEEENTNAISLQARIQQTFRQSQFDNPHQGHVILSVDDEEQEIKRNRLDLKVRREFRYPFVVDGEVQLAVPEDTFAEYGLLPGAGEQAEGDTLRWISIPLEGLVNGASSALATEWQRTLRRAREQ</sequence>
<keyword evidence="3" id="KW-1185">Reference proteome</keyword>
<organism evidence="2 3">
    <name type="scientific">Roseibacillus ishigakijimensis</name>
    <dbReference type="NCBI Taxonomy" id="454146"/>
    <lineage>
        <taxon>Bacteria</taxon>
        <taxon>Pseudomonadati</taxon>
        <taxon>Verrucomicrobiota</taxon>
        <taxon>Verrucomicrobiia</taxon>
        <taxon>Verrucomicrobiales</taxon>
        <taxon>Verrucomicrobiaceae</taxon>
        <taxon>Roseibacillus</taxon>
    </lineage>
</organism>
<reference evidence="2" key="1">
    <citation type="submission" date="2021-01" db="EMBL/GenBank/DDBJ databases">
        <title>Modified the classification status of verrucomicrobia.</title>
        <authorList>
            <person name="Feng X."/>
        </authorList>
    </citation>
    <scope>NUCLEOTIDE SEQUENCE</scope>
    <source>
        <strain evidence="2">KCTC 12986</strain>
    </source>
</reference>
<feature type="transmembrane region" description="Helical" evidence="1">
    <location>
        <begin position="48"/>
        <end position="69"/>
    </location>
</feature>
<dbReference type="Proteomes" id="UP000604083">
    <property type="component" value="Unassembled WGS sequence"/>
</dbReference>
<name>A0A934VNF2_9BACT</name>
<comment type="caution">
    <text evidence="2">The sequence shown here is derived from an EMBL/GenBank/DDBJ whole genome shotgun (WGS) entry which is preliminary data.</text>
</comment>
<accession>A0A934VNF2</accession>
<evidence type="ECO:0000256" key="1">
    <source>
        <dbReference type="SAM" id="Phobius"/>
    </source>
</evidence>
<keyword evidence="1" id="KW-1133">Transmembrane helix</keyword>
<keyword evidence="1" id="KW-0472">Membrane</keyword>
<keyword evidence="1" id="KW-0812">Transmembrane</keyword>
<evidence type="ECO:0000313" key="3">
    <source>
        <dbReference type="Proteomes" id="UP000604083"/>
    </source>
</evidence>
<proteinExistence type="predicted"/>
<dbReference type="AlphaFoldDB" id="A0A934VNF2"/>
<dbReference type="EMBL" id="JAENIO010000037">
    <property type="protein sequence ID" value="MBK1834980.1"/>
    <property type="molecule type" value="Genomic_DNA"/>
</dbReference>
<evidence type="ECO:0008006" key="4">
    <source>
        <dbReference type="Google" id="ProtNLM"/>
    </source>
</evidence>
<dbReference type="RefSeq" id="WP_200392413.1">
    <property type="nucleotide sequence ID" value="NZ_JAENIO010000037.1"/>
</dbReference>
<protein>
    <recommendedName>
        <fullName evidence="4">DUF3971 domain-containing protein</fullName>
    </recommendedName>
</protein>